<dbReference type="AlphaFoldDB" id="A0AAV3ZWZ0"/>
<protein>
    <submittedName>
        <fullName evidence="1">Gag Polyprotein</fullName>
    </submittedName>
</protein>
<dbReference type="PANTHER" id="PTHR33198:SF19">
    <property type="entry name" value="CCHC-TYPE DOMAIN-CONTAINING PROTEIN"/>
    <property type="match status" value="1"/>
</dbReference>
<sequence>MLHTIRNQYDLVVKPVFPTHMAMASALPNFPPFKIREDGVSAGTRWKKWLSKFENLVTAMDITSEIRRKALLIHYGGVEIYDLIETLSTASRQTYALVTRELDSYFTLRVNPTFEAFKLRKMRQLQHENVDQFHVRLRTQAALCLFNDINRDILAQLIEGVTSSKLRRKALRDHLT</sequence>
<keyword evidence="2" id="KW-1185">Reference proteome</keyword>
<comment type="caution">
    <text evidence="1">The sequence shown here is derived from an EMBL/GenBank/DDBJ whole genome shotgun (WGS) entry which is preliminary data.</text>
</comment>
<dbReference type="PANTHER" id="PTHR33198">
    <property type="entry name" value="ANK_REP_REGION DOMAIN-CONTAINING PROTEIN-RELATED"/>
    <property type="match status" value="1"/>
</dbReference>
<gene>
    <name evidence="1" type="ORF">PoB_002571200</name>
</gene>
<dbReference type="Proteomes" id="UP000735302">
    <property type="component" value="Unassembled WGS sequence"/>
</dbReference>
<reference evidence="1 2" key="1">
    <citation type="journal article" date="2021" name="Elife">
        <title>Chloroplast acquisition without the gene transfer in kleptoplastic sea slugs, Plakobranchus ocellatus.</title>
        <authorList>
            <person name="Maeda T."/>
            <person name="Takahashi S."/>
            <person name="Yoshida T."/>
            <person name="Shimamura S."/>
            <person name="Takaki Y."/>
            <person name="Nagai Y."/>
            <person name="Toyoda A."/>
            <person name="Suzuki Y."/>
            <person name="Arimoto A."/>
            <person name="Ishii H."/>
            <person name="Satoh N."/>
            <person name="Nishiyama T."/>
            <person name="Hasebe M."/>
            <person name="Maruyama T."/>
            <person name="Minagawa J."/>
            <person name="Obokata J."/>
            <person name="Shigenobu S."/>
        </authorList>
    </citation>
    <scope>NUCLEOTIDE SEQUENCE [LARGE SCALE GENOMIC DNA]</scope>
</reference>
<organism evidence="1 2">
    <name type="scientific">Plakobranchus ocellatus</name>
    <dbReference type="NCBI Taxonomy" id="259542"/>
    <lineage>
        <taxon>Eukaryota</taxon>
        <taxon>Metazoa</taxon>
        <taxon>Spiralia</taxon>
        <taxon>Lophotrochozoa</taxon>
        <taxon>Mollusca</taxon>
        <taxon>Gastropoda</taxon>
        <taxon>Heterobranchia</taxon>
        <taxon>Euthyneura</taxon>
        <taxon>Panpulmonata</taxon>
        <taxon>Sacoglossa</taxon>
        <taxon>Placobranchoidea</taxon>
        <taxon>Plakobranchidae</taxon>
        <taxon>Plakobranchus</taxon>
    </lineage>
</organism>
<evidence type="ECO:0000313" key="1">
    <source>
        <dbReference type="EMBL" id="GFN99206.1"/>
    </source>
</evidence>
<dbReference type="EMBL" id="BLXT01002950">
    <property type="protein sequence ID" value="GFN99206.1"/>
    <property type="molecule type" value="Genomic_DNA"/>
</dbReference>
<name>A0AAV3ZWZ0_9GAST</name>
<proteinExistence type="predicted"/>
<accession>A0AAV3ZWZ0</accession>
<evidence type="ECO:0000313" key="2">
    <source>
        <dbReference type="Proteomes" id="UP000735302"/>
    </source>
</evidence>